<dbReference type="Proteomes" id="UP000324222">
    <property type="component" value="Unassembled WGS sequence"/>
</dbReference>
<dbReference type="EMBL" id="VSRR010005339">
    <property type="protein sequence ID" value="MPC42189.1"/>
    <property type="molecule type" value="Genomic_DNA"/>
</dbReference>
<sequence length="60" mass="6676">MHNSHFCGTVPALGWFIRHTWHSQTSSYSEVKIVSIESSLKNVSGAPRDTACQSLVRMAK</sequence>
<comment type="caution">
    <text evidence="1">The sequence shown here is derived from an EMBL/GenBank/DDBJ whole genome shotgun (WGS) entry which is preliminary data.</text>
</comment>
<dbReference type="AlphaFoldDB" id="A0A5B7FAB2"/>
<organism evidence="1 2">
    <name type="scientific">Portunus trituberculatus</name>
    <name type="common">Swimming crab</name>
    <name type="synonym">Neptunus trituberculatus</name>
    <dbReference type="NCBI Taxonomy" id="210409"/>
    <lineage>
        <taxon>Eukaryota</taxon>
        <taxon>Metazoa</taxon>
        <taxon>Ecdysozoa</taxon>
        <taxon>Arthropoda</taxon>
        <taxon>Crustacea</taxon>
        <taxon>Multicrustacea</taxon>
        <taxon>Malacostraca</taxon>
        <taxon>Eumalacostraca</taxon>
        <taxon>Eucarida</taxon>
        <taxon>Decapoda</taxon>
        <taxon>Pleocyemata</taxon>
        <taxon>Brachyura</taxon>
        <taxon>Eubrachyura</taxon>
        <taxon>Portunoidea</taxon>
        <taxon>Portunidae</taxon>
        <taxon>Portuninae</taxon>
        <taxon>Portunus</taxon>
    </lineage>
</organism>
<accession>A0A5B7FAB2</accession>
<name>A0A5B7FAB2_PORTR</name>
<protein>
    <submittedName>
        <fullName evidence="1">Uncharacterized protein</fullName>
    </submittedName>
</protein>
<proteinExistence type="predicted"/>
<reference evidence="1 2" key="1">
    <citation type="submission" date="2019-05" db="EMBL/GenBank/DDBJ databases">
        <title>Another draft genome of Portunus trituberculatus and its Hox gene families provides insights of decapod evolution.</title>
        <authorList>
            <person name="Jeong J.-H."/>
            <person name="Song I."/>
            <person name="Kim S."/>
            <person name="Choi T."/>
            <person name="Kim D."/>
            <person name="Ryu S."/>
            <person name="Kim W."/>
        </authorList>
    </citation>
    <scope>NUCLEOTIDE SEQUENCE [LARGE SCALE GENOMIC DNA]</scope>
    <source>
        <tissue evidence="1">Muscle</tissue>
    </source>
</reference>
<evidence type="ECO:0000313" key="1">
    <source>
        <dbReference type="EMBL" id="MPC42189.1"/>
    </source>
</evidence>
<evidence type="ECO:0000313" key="2">
    <source>
        <dbReference type="Proteomes" id="UP000324222"/>
    </source>
</evidence>
<keyword evidence="2" id="KW-1185">Reference proteome</keyword>
<gene>
    <name evidence="1" type="ORF">E2C01_035803</name>
</gene>